<evidence type="ECO:0000256" key="5">
    <source>
        <dbReference type="SAM" id="SignalP"/>
    </source>
</evidence>
<dbReference type="PANTHER" id="PTHR48043">
    <property type="entry name" value="EG:EG0003.4 PROTEIN-RELATED"/>
    <property type="match status" value="1"/>
</dbReference>
<keyword evidence="3" id="KW-0808">Transferase</keyword>
<keyword evidence="4" id="KW-0472">Membrane</keyword>
<reference evidence="6 7" key="1">
    <citation type="journal article" date="2007" name="Nature">
        <title>Evolution of genes and genomes on the Drosophila phylogeny.</title>
        <authorList>
            <consortium name="Drosophila 12 Genomes Consortium"/>
            <person name="Clark A.G."/>
            <person name="Eisen M.B."/>
            <person name="Smith D.R."/>
            <person name="Bergman C.M."/>
            <person name="Oliver B."/>
            <person name="Markow T.A."/>
            <person name="Kaufman T.C."/>
            <person name="Kellis M."/>
            <person name="Gelbart W."/>
            <person name="Iyer V.N."/>
            <person name="Pollard D.A."/>
            <person name="Sackton T.B."/>
            <person name="Larracuente A.M."/>
            <person name="Singh N.D."/>
            <person name="Abad J.P."/>
            <person name="Abt D.N."/>
            <person name="Adryan B."/>
            <person name="Aguade M."/>
            <person name="Akashi H."/>
            <person name="Anderson W.W."/>
            <person name="Aquadro C.F."/>
            <person name="Ardell D.H."/>
            <person name="Arguello R."/>
            <person name="Artieri C.G."/>
            <person name="Barbash D.A."/>
            <person name="Barker D."/>
            <person name="Barsanti P."/>
            <person name="Batterham P."/>
            <person name="Batzoglou S."/>
            <person name="Begun D."/>
            <person name="Bhutkar A."/>
            <person name="Blanco E."/>
            <person name="Bosak S.A."/>
            <person name="Bradley R.K."/>
            <person name="Brand A.D."/>
            <person name="Brent M.R."/>
            <person name="Brooks A.N."/>
            <person name="Brown R.H."/>
            <person name="Butlin R.K."/>
            <person name="Caggese C."/>
            <person name="Calvi B.R."/>
            <person name="Bernardo de Carvalho A."/>
            <person name="Caspi A."/>
            <person name="Castrezana S."/>
            <person name="Celniker S.E."/>
            <person name="Chang J.L."/>
            <person name="Chapple C."/>
            <person name="Chatterji S."/>
            <person name="Chinwalla A."/>
            <person name="Civetta A."/>
            <person name="Clifton S.W."/>
            <person name="Comeron J.M."/>
            <person name="Costello J.C."/>
            <person name="Coyne J.A."/>
            <person name="Daub J."/>
            <person name="David R.G."/>
            <person name="Delcher A.L."/>
            <person name="Delehaunty K."/>
            <person name="Do C.B."/>
            <person name="Ebling H."/>
            <person name="Edwards K."/>
            <person name="Eickbush T."/>
            <person name="Evans J.D."/>
            <person name="Filipski A."/>
            <person name="Findeiss S."/>
            <person name="Freyhult E."/>
            <person name="Fulton L."/>
            <person name="Fulton R."/>
            <person name="Garcia A.C."/>
            <person name="Gardiner A."/>
            <person name="Garfield D.A."/>
            <person name="Garvin B.E."/>
            <person name="Gibson G."/>
            <person name="Gilbert D."/>
            <person name="Gnerre S."/>
            <person name="Godfrey J."/>
            <person name="Good R."/>
            <person name="Gotea V."/>
            <person name="Gravely B."/>
            <person name="Greenberg A.J."/>
            <person name="Griffiths-Jones S."/>
            <person name="Gross S."/>
            <person name="Guigo R."/>
            <person name="Gustafson E.A."/>
            <person name="Haerty W."/>
            <person name="Hahn M.W."/>
            <person name="Halligan D.L."/>
            <person name="Halpern A.L."/>
            <person name="Halter G.M."/>
            <person name="Han M.V."/>
            <person name="Heger A."/>
            <person name="Hillier L."/>
            <person name="Hinrichs A.S."/>
            <person name="Holmes I."/>
            <person name="Hoskins R.A."/>
            <person name="Hubisz M.J."/>
            <person name="Hultmark D."/>
            <person name="Huntley M.A."/>
            <person name="Jaffe D.B."/>
            <person name="Jagadeeshan S."/>
            <person name="Jeck W.R."/>
            <person name="Johnson J."/>
            <person name="Jones C.D."/>
            <person name="Jordan W.C."/>
            <person name="Karpen G.H."/>
            <person name="Kataoka E."/>
            <person name="Keightley P.D."/>
            <person name="Kheradpour P."/>
            <person name="Kirkness E.F."/>
            <person name="Koerich L.B."/>
            <person name="Kristiansen K."/>
            <person name="Kudrna D."/>
            <person name="Kulathinal R.J."/>
            <person name="Kumar S."/>
            <person name="Kwok R."/>
            <person name="Lander E."/>
            <person name="Langley C.H."/>
            <person name="Lapoint R."/>
            <person name="Lazzaro B.P."/>
            <person name="Lee S.J."/>
            <person name="Levesque L."/>
            <person name="Li R."/>
            <person name="Lin C.F."/>
            <person name="Lin M.F."/>
            <person name="Lindblad-Toh K."/>
            <person name="Llopart A."/>
            <person name="Long M."/>
            <person name="Low L."/>
            <person name="Lozovsky E."/>
            <person name="Lu J."/>
            <person name="Luo M."/>
            <person name="Machado C.A."/>
            <person name="Makalowski W."/>
            <person name="Marzo M."/>
            <person name="Matsuda M."/>
            <person name="Matzkin L."/>
            <person name="McAllister B."/>
            <person name="McBride C.S."/>
            <person name="McKernan B."/>
            <person name="McKernan K."/>
            <person name="Mendez-Lago M."/>
            <person name="Minx P."/>
            <person name="Mollenhauer M.U."/>
            <person name="Montooth K."/>
            <person name="Mount S.M."/>
            <person name="Mu X."/>
            <person name="Myers E."/>
            <person name="Negre B."/>
            <person name="Newfeld S."/>
            <person name="Nielsen R."/>
            <person name="Noor M.A."/>
            <person name="O'Grady P."/>
            <person name="Pachter L."/>
            <person name="Papaceit M."/>
            <person name="Parisi M.J."/>
            <person name="Parisi M."/>
            <person name="Parts L."/>
            <person name="Pedersen J.S."/>
            <person name="Pesole G."/>
            <person name="Phillippy A.M."/>
            <person name="Ponting C.P."/>
            <person name="Pop M."/>
            <person name="Porcelli D."/>
            <person name="Powell J.R."/>
            <person name="Prohaska S."/>
            <person name="Pruitt K."/>
            <person name="Puig M."/>
            <person name="Quesneville H."/>
            <person name="Ram K.R."/>
            <person name="Rand D."/>
            <person name="Rasmussen M.D."/>
            <person name="Reed L.K."/>
            <person name="Reenan R."/>
            <person name="Reily A."/>
            <person name="Remington K.A."/>
            <person name="Rieger T.T."/>
            <person name="Ritchie M.G."/>
            <person name="Robin C."/>
            <person name="Rogers Y.H."/>
            <person name="Rohde C."/>
            <person name="Rozas J."/>
            <person name="Rubenfield M.J."/>
            <person name="Ruiz A."/>
            <person name="Russo S."/>
            <person name="Salzberg S.L."/>
            <person name="Sanchez-Gracia A."/>
            <person name="Saranga D.J."/>
            <person name="Sato H."/>
            <person name="Schaeffer S.W."/>
            <person name="Schatz M.C."/>
            <person name="Schlenke T."/>
            <person name="Schwartz R."/>
            <person name="Segarra C."/>
            <person name="Singh R.S."/>
            <person name="Sirot L."/>
            <person name="Sirota M."/>
            <person name="Sisneros N.B."/>
            <person name="Smith C.D."/>
            <person name="Smith T.F."/>
            <person name="Spieth J."/>
            <person name="Stage D.E."/>
            <person name="Stark A."/>
            <person name="Stephan W."/>
            <person name="Strausberg R.L."/>
            <person name="Strempel S."/>
            <person name="Sturgill D."/>
            <person name="Sutton G."/>
            <person name="Sutton G.G."/>
            <person name="Tao W."/>
            <person name="Teichmann S."/>
            <person name="Tobari Y.N."/>
            <person name="Tomimura Y."/>
            <person name="Tsolas J.M."/>
            <person name="Valente V.L."/>
            <person name="Venter E."/>
            <person name="Venter J.C."/>
            <person name="Vicario S."/>
            <person name="Vieira F.G."/>
            <person name="Vilella A.J."/>
            <person name="Villasante A."/>
            <person name="Walenz B."/>
            <person name="Wang J."/>
            <person name="Wasserman M."/>
            <person name="Watts T."/>
            <person name="Wilson D."/>
            <person name="Wilson R.K."/>
            <person name="Wing R.A."/>
            <person name="Wolfner M.F."/>
            <person name="Wong A."/>
            <person name="Wong G.K."/>
            <person name="Wu C.I."/>
            <person name="Wu G."/>
            <person name="Yamamoto D."/>
            <person name="Yang H.P."/>
            <person name="Yang S.P."/>
            <person name="Yorke J.A."/>
            <person name="Yoshida K."/>
            <person name="Zdobnov E."/>
            <person name="Zhang P."/>
            <person name="Zhang Y."/>
            <person name="Zimin A.V."/>
            <person name="Baldwin J."/>
            <person name="Abdouelleil A."/>
            <person name="Abdulkadir J."/>
            <person name="Abebe A."/>
            <person name="Abera B."/>
            <person name="Abreu J."/>
            <person name="Acer S.C."/>
            <person name="Aftuck L."/>
            <person name="Alexander A."/>
            <person name="An P."/>
            <person name="Anderson E."/>
            <person name="Anderson S."/>
            <person name="Arachi H."/>
            <person name="Azer M."/>
            <person name="Bachantsang P."/>
            <person name="Barry A."/>
            <person name="Bayul T."/>
            <person name="Berlin A."/>
            <person name="Bessette D."/>
            <person name="Bloom T."/>
            <person name="Blye J."/>
            <person name="Boguslavskiy L."/>
            <person name="Bonnet C."/>
            <person name="Boukhgalter B."/>
            <person name="Bourzgui I."/>
            <person name="Brown A."/>
            <person name="Cahill P."/>
            <person name="Channer S."/>
            <person name="Cheshatsang Y."/>
            <person name="Chuda L."/>
            <person name="Citroen M."/>
            <person name="Collymore A."/>
            <person name="Cooke P."/>
            <person name="Costello M."/>
            <person name="D'Aco K."/>
            <person name="Daza R."/>
            <person name="De Haan G."/>
            <person name="DeGray S."/>
            <person name="DeMaso C."/>
            <person name="Dhargay N."/>
            <person name="Dooley K."/>
            <person name="Dooley E."/>
            <person name="Doricent M."/>
            <person name="Dorje P."/>
            <person name="Dorjee K."/>
            <person name="Dupes A."/>
            <person name="Elong R."/>
            <person name="Falk J."/>
            <person name="Farina A."/>
            <person name="Faro S."/>
            <person name="Ferguson D."/>
            <person name="Fisher S."/>
            <person name="Foley C.D."/>
            <person name="Franke A."/>
            <person name="Friedrich D."/>
            <person name="Gadbois L."/>
            <person name="Gearin G."/>
            <person name="Gearin C.R."/>
            <person name="Giannoukos G."/>
            <person name="Goode T."/>
            <person name="Graham J."/>
            <person name="Grandbois E."/>
            <person name="Grewal S."/>
            <person name="Gyaltsen K."/>
            <person name="Hafez N."/>
            <person name="Hagos B."/>
            <person name="Hall J."/>
            <person name="Henson C."/>
            <person name="Hollinger A."/>
            <person name="Honan T."/>
            <person name="Huard M.D."/>
            <person name="Hughes L."/>
            <person name="Hurhula B."/>
            <person name="Husby M.E."/>
            <person name="Kamat A."/>
            <person name="Kanga B."/>
            <person name="Kashin S."/>
            <person name="Khazanovich D."/>
            <person name="Kisner P."/>
            <person name="Lance K."/>
            <person name="Lara M."/>
            <person name="Lee W."/>
            <person name="Lennon N."/>
            <person name="Letendre F."/>
            <person name="LeVine R."/>
            <person name="Lipovsky A."/>
            <person name="Liu X."/>
            <person name="Liu J."/>
            <person name="Liu S."/>
            <person name="Lokyitsang T."/>
            <person name="Lokyitsang Y."/>
            <person name="Lubonja R."/>
            <person name="Lui A."/>
            <person name="MacDonald P."/>
            <person name="Magnisalis V."/>
            <person name="Maru K."/>
            <person name="Matthews C."/>
            <person name="McCusker W."/>
            <person name="McDonough S."/>
            <person name="Mehta T."/>
            <person name="Meldrim J."/>
            <person name="Meneus L."/>
            <person name="Mihai O."/>
            <person name="Mihalev A."/>
            <person name="Mihova T."/>
            <person name="Mittelman R."/>
            <person name="Mlenga V."/>
            <person name="Montmayeur A."/>
            <person name="Mulrain L."/>
            <person name="Navidi A."/>
            <person name="Naylor J."/>
            <person name="Negash T."/>
            <person name="Nguyen T."/>
            <person name="Nguyen N."/>
            <person name="Nicol R."/>
            <person name="Norbu C."/>
            <person name="Norbu N."/>
            <person name="Novod N."/>
            <person name="O'Neill B."/>
            <person name="Osman S."/>
            <person name="Markiewicz E."/>
            <person name="Oyono O.L."/>
            <person name="Patti C."/>
            <person name="Phunkhang P."/>
            <person name="Pierre F."/>
            <person name="Priest M."/>
            <person name="Raghuraman S."/>
            <person name="Rege F."/>
            <person name="Reyes R."/>
            <person name="Rise C."/>
            <person name="Rogov P."/>
            <person name="Ross K."/>
            <person name="Ryan E."/>
            <person name="Settipalli S."/>
            <person name="Shea T."/>
            <person name="Sherpa N."/>
            <person name="Shi L."/>
            <person name="Shih D."/>
            <person name="Sparrow T."/>
            <person name="Spaulding J."/>
            <person name="Stalker J."/>
            <person name="Stange-Thomann N."/>
            <person name="Stavropoulos S."/>
            <person name="Stone C."/>
            <person name="Strader C."/>
            <person name="Tesfaye S."/>
            <person name="Thomson T."/>
            <person name="Thoulutsang Y."/>
            <person name="Thoulutsang D."/>
            <person name="Topham K."/>
            <person name="Topping I."/>
            <person name="Tsamla T."/>
            <person name="Vassiliev H."/>
            <person name="Vo A."/>
            <person name="Wangchuk T."/>
            <person name="Wangdi T."/>
            <person name="Weiand M."/>
            <person name="Wilkinson J."/>
            <person name="Wilson A."/>
            <person name="Yadav S."/>
            <person name="Young G."/>
            <person name="Yu Q."/>
            <person name="Zembek L."/>
            <person name="Zhong D."/>
            <person name="Zimmer A."/>
            <person name="Zwirko Z."/>
            <person name="Jaffe D.B."/>
            <person name="Alvarez P."/>
            <person name="Brockman W."/>
            <person name="Butler J."/>
            <person name="Chin C."/>
            <person name="Gnerre S."/>
            <person name="Grabherr M."/>
            <person name="Kleber M."/>
            <person name="Mauceli E."/>
            <person name="MacCallum I."/>
        </authorList>
    </citation>
    <scope>NUCLEOTIDE SEQUENCE [LARGE SCALE GENOMIC DNA]</scope>
    <source>
        <strain evidence="7">Rob3c / Tucson 14021-0248.25</strain>
    </source>
</reference>
<dbReference type="Proteomes" id="UP000001292">
    <property type="component" value="Unassembled WGS sequence"/>
</dbReference>
<dbReference type="EMBL" id="CH480815">
    <property type="protein sequence ID" value="EDW43341.1"/>
    <property type="molecule type" value="Genomic_DNA"/>
</dbReference>
<evidence type="ECO:0000313" key="6">
    <source>
        <dbReference type="EMBL" id="EDW43341.1"/>
    </source>
</evidence>
<sequence>MCLGYCWLTVFLCLLLQQDLQQDQAEAANIRGIFSYRHISPFFVMQPLVRTLVERGHNVTLITPSGLPNDIEGVRHIRVAQLNERIKVFFDQFTNLRNVNLRGMAKVLDANEMSLEILTSTIRELLENPKYALNAKKTSQSFRDRPMCPLDTADWWTEYALRNGDASHMRLKTEDVPLYYEWDWVLLLGLRFGIVFGSVIYLFYKLFKKFRARRMSLQEIGTVSQHLSLLDRRPQTQ</sequence>
<feature type="transmembrane region" description="Helical" evidence="4">
    <location>
        <begin position="184"/>
        <end position="204"/>
    </location>
</feature>
<keyword evidence="5" id="KW-0732">Signal</keyword>
<protein>
    <submittedName>
        <fullName evidence="6">GM23559</fullName>
    </submittedName>
</protein>
<dbReference type="AlphaFoldDB" id="B4HFG3"/>
<proteinExistence type="inferred from homology"/>
<evidence type="ECO:0000256" key="2">
    <source>
        <dbReference type="ARBA" id="ARBA00022676"/>
    </source>
</evidence>
<evidence type="ECO:0000256" key="3">
    <source>
        <dbReference type="ARBA" id="ARBA00022679"/>
    </source>
</evidence>
<gene>
    <name evidence="6" type="primary">Dsec\GM23559</name>
    <name evidence="6" type="ORF">Dsec_GM23559</name>
</gene>
<evidence type="ECO:0000256" key="1">
    <source>
        <dbReference type="ARBA" id="ARBA00009995"/>
    </source>
</evidence>
<dbReference type="HOGENOM" id="CLU_1171715_0_0_1"/>
<keyword evidence="4" id="KW-1133">Transmembrane helix</keyword>
<comment type="similarity">
    <text evidence="1">Belongs to the UDP-glycosyltransferase family.</text>
</comment>
<dbReference type="Pfam" id="PF00201">
    <property type="entry name" value="UDPGT"/>
    <property type="match status" value="1"/>
</dbReference>
<dbReference type="SUPFAM" id="SSF53756">
    <property type="entry name" value="UDP-Glycosyltransferase/glycogen phosphorylase"/>
    <property type="match status" value="2"/>
</dbReference>
<keyword evidence="4" id="KW-0812">Transmembrane</keyword>
<feature type="signal peptide" evidence="5">
    <location>
        <begin position="1"/>
        <end position="27"/>
    </location>
</feature>
<name>B4HFG3_DROSE</name>
<dbReference type="PhylomeDB" id="B4HFG3"/>
<dbReference type="InterPro" id="IPR050271">
    <property type="entry name" value="UDP-glycosyltransferase"/>
</dbReference>
<dbReference type="PANTHER" id="PTHR48043:SF145">
    <property type="entry name" value="FI06409P-RELATED"/>
    <property type="match status" value="1"/>
</dbReference>
<organism evidence="7">
    <name type="scientific">Drosophila sechellia</name>
    <name type="common">Fruit fly</name>
    <dbReference type="NCBI Taxonomy" id="7238"/>
    <lineage>
        <taxon>Eukaryota</taxon>
        <taxon>Metazoa</taxon>
        <taxon>Ecdysozoa</taxon>
        <taxon>Arthropoda</taxon>
        <taxon>Hexapoda</taxon>
        <taxon>Insecta</taxon>
        <taxon>Pterygota</taxon>
        <taxon>Neoptera</taxon>
        <taxon>Endopterygota</taxon>
        <taxon>Diptera</taxon>
        <taxon>Brachycera</taxon>
        <taxon>Muscomorpha</taxon>
        <taxon>Ephydroidea</taxon>
        <taxon>Drosophilidae</taxon>
        <taxon>Drosophila</taxon>
        <taxon>Sophophora</taxon>
    </lineage>
</organism>
<keyword evidence="7" id="KW-1185">Reference proteome</keyword>
<evidence type="ECO:0000256" key="4">
    <source>
        <dbReference type="SAM" id="Phobius"/>
    </source>
</evidence>
<dbReference type="Gene3D" id="3.40.50.2000">
    <property type="entry name" value="Glycogen Phosphorylase B"/>
    <property type="match status" value="1"/>
</dbReference>
<accession>B4HFG3</accession>
<feature type="chain" id="PRO_5002805219" evidence="5">
    <location>
        <begin position="28"/>
        <end position="237"/>
    </location>
</feature>
<dbReference type="GO" id="GO:0008194">
    <property type="term" value="F:UDP-glycosyltransferase activity"/>
    <property type="evidence" value="ECO:0007669"/>
    <property type="project" value="InterPro"/>
</dbReference>
<dbReference type="InterPro" id="IPR002213">
    <property type="entry name" value="UDP_glucos_trans"/>
</dbReference>
<keyword evidence="2" id="KW-0328">Glycosyltransferase</keyword>
<evidence type="ECO:0000313" key="7">
    <source>
        <dbReference type="Proteomes" id="UP000001292"/>
    </source>
</evidence>